<dbReference type="InterPro" id="IPR005828">
    <property type="entry name" value="MFS_sugar_transport-like"/>
</dbReference>
<feature type="transmembrane region" description="Helical" evidence="7">
    <location>
        <begin position="346"/>
        <end position="366"/>
    </location>
</feature>
<feature type="transmembrane region" description="Helical" evidence="7">
    <location>
        <begin position="415"/>
        <end position="437"/>
    </location>
</feature>
<dbReference type="Proteomes" id="UP001247542">
    <property type="component" value="Unassembled WGS sequence"/>
</dbReference>
<keyword evidence="10" id="KW-1185">Reference proteome</keyword>
<dbReference type="PANTHER" id="PTHR43045:SF1">
    <property type="entry name" value="SHIKIMATE TRANSPORTER"/>
    <property type="match status" value="1"/>
</dbReference>
<dbReference type="InterPro" id="IPR036259">
    <property type="entry name" value="MFS_trans_sf"/>
</dbReference>
<keyword evidence="4 7" id="KW-0812">Transmembrane</keyword>
<feature type="transmembrane region" description="Helical" evidence="7">
    <location>
        <begin position="387"/>
        <end position="409"/>
    </location>
</feature>
<feature type="transmembrane region" description="Helical" evidence="7">
    <location>
        <begin position="165"/>
        <end position="184"/>
    </location>
</feature>
<feature type="transmembrane region" description="Helical" evidence="7">
    <location>
        <begin position="190"/>
        <end position="212"/>
    </location>
</feature>
<dbReference type="PANTHER" id="PTHR43045">
    <property type="entry name" value="SHIKIMATE TRANSPORTER"/>
    <property type="match status" value="1"/>
</dbReference>
<feature type="transmembrane region" description="Helical" evidence="7">
    <location>
        <begin position="262"/>
        <end position="282"/>
    </location>
</feature>
<dbReference type="EMBL" id="JASXSX010000001">
    <property type="protein sequence ID" value="MDT3767639.1"/>
    <property type="molecule type" value="Genomic_DNA"/>
</dbReference>
<name>A0ABU3IB82_9ACTO</name>
<comment type="caution">
    <text evidence="9">The sequence shown here is derived from an EMBL/GenBank/DDBJ whole genome shotgun (WGS) entry which is preliminary data.</text>
</comment>
<feature type="domain" description="Major facilitator superfamily (MFS) profile" evidence="8">
    <location>
        <begin position="19"/>
        <end position="441"/>
    </location>
</feature>
<accession>A0ABU3IB82</accession>
<evidence type="ECO:0000256" key="2">
    <source>
        <dbReference type="ARBA" id="ARBA00022448"/>
    </source>
</evidence>
<feature type="transmembrane region" description="Helical" evidence="7">
    <location>
        <begin position="29"/>
        <end position="49"/>
    </location>
</feature>
<feature type="transmembrane region" description="Helical" evidence="7">
    <location>
        <begin position="101"/>
        <end position="127"/>
    </location>
</feature>
<dbReference type="InterPro" id="IPR020846">
    <property type="entry name" value="MFS_dom"/>
</dbReference>
<evidence type="ECO:0000256" key="5">
    <source>
        <dbReference type="ARBA" id="ARBA00022989"/>
    </source>
</evidence>
<keyword evidence="3" id="KW-1003">Cell membrane</keyword>
<dbReference type="PROSITE" id="PS50850">
    <property type="entry name" value="MFS"/>
    <property type="match status" value="1"/>
</dbReference>
<protein>
    <submittedName>
        <fullName evidence="9">MFS transporter</fullName>
    </submittedName>
</protein>
<organism evidence="9 10">
    <name type="scientific">Gleimia hominis</name>
    <dbReference type="NCBI Taxonomy" id="595468"/>
    <lineage>
        <taxon>Bacteria</taxon>
        <taxon>Bacillati</taxon>
        <taxon>Actinomycetota</taxon>
        <taxon>Actinomycetes</taxon>
        <taxon>Actinomycetales</taxon>
        <taxon>Actinomycetaceae</taxon>
        <taxon>Gleimia</taxon>
    </lineage>
</organism>
<evidence type="ECO:0000313" key="10">
    <source>
        <dbReference type="Proteomes" id="UP001247542"/>
    </source>
</evidence>
<feature type="transmembrane region" description="Helical" evidence="7">
    <location>
        <begin position="288"/>
        <end position="309"/>
    </location>
</feature>
<evidence type="ECO:0000313" key="9">
    <source>
        <dbReference type="EMBL" id="MDT3767639.1"/>
    </source>
</evidence>
<feature type="transmembrane region" description="Helical" evidence="7">
    <location>
        <begin position="61"/>
        <end position="81"/>
    </location>
</feature>
<evidence type="ECO:0000256" key="4">
    <source>
        <dbReference type="ARBA" id="ARBA00022692"/>
    </source>
</evidence>
<dbReference type="SUPFAM" id="SSF103473">
    <property type="entry name" value="MFS general substrate transporter"/>
    <property type="match status" value="1"/>
</dbReference>
<dbReference type="Pfam" id="PF00083">
    <property type="entry name" value="Sugar_tr"/>
    <property type="match status" value="1"/>
</dbReference>
<keyword evidence="5 7" id="KW-1133">Transmembrane helix</keyword>
<evidence type="ECO:0000256" key="3">
    <source>
        <dbReference type="ARBA" id="ARBA00022475"/>
    </source>
</evidence>
<dbReference type="Gene3D" id="1.20.1250.20">
    <property type="entry name" value="MFS general substrate transporter like domains"/>
    <property type="match status" value="2"/>
</dbReference>
<sequence length="445" mass="48841">MTAIATRVTANQQPSLRRVAAVTLFDSSIQWYCFLLYGTAAGTVFDTVFFSQVSDRTTALILSYLSFAIGYIAGPFGAIFFGNLGDKHGRKFTMYTSLLTMGVSTAIIGLLPSAAASGVWVVVVLQLMRLLQCFGRGGTWGGSILMAYENVPENKRSLYAAIPQIGLPLGFGLSSLAIALPAYLLDEHVFLSWGWRFPFLLAVVLTAIVVYAKDHMMETEDFKKAQARMEQMDAAQAKESLGFIAMCKGYWRTLLLGCGTRWVDGTFYNIFIVWIMAYLHAYHNTPLLHTYIITIVACIFKIPFTFIGGHIAQRIGNAKTFMIGAVLSALMSIPTLKLIEWSDGEIFLTTTVIVLGWSGAFTLVWASMGALWSSYFEPEVRYSGISFVYHVPSFLVAGIVPSVCTYLVSVVDGDTILVGLFSTVTAFISVLCAYVLAKRHAAGKR</sequence>
<evidence type="ECO:0000256" key="6">
    <source>
        <dbReference type="ARBA" id="ARBA00023136"/>
    </source>
</evidence>
<reference evidence="9 10" key="1">
    <citation type="submission" date="2023-06" db="EMBL/GenBank/DDBJ databases">
        <title>Draft genome sequence of Gleimia hominis type strain CCUG 57540T.</title>
        <authorList>
            <person name="Salva-Serra F."/>
            <person name="Cardew S."/>
            <person name="Jensie Markopoulos S."/>
            <person name="Ohlen M."/>
            <person name="Inganas E."/>
            <person name="Svensson-Stadler L."/>
            <person name="Moore E.R.B."/>
        </authorList>
    </citation>
    <scope>NUCLEOTIDE SEQUENCE [LARGE SCALE GENOMIC DNA]</scope>
    <source>
        <strain evidence="9 10">CCUG 57540</strain>
    </source>
</reference>
<feature type="transmembrane region" description="Helical" evidence="7">
    <location>
        <begin position="321"/>
        <end position="340"/>
    </location>
</feature>
<comment type="subcellular location">
    <subcellularLocation>
        <location evidence="1">Cell membrane</location>
        <topology evidence="1">Multi-pass membrane protein</topology>
    </subcellularLocation>
</comment>
<dbReference type="RefSeq" id="WP_313273374.1">
    <property type="nucleotide sequence ID" value="NZ_JASXSX010000001.1"/>
</dbReference>
<gene>
    <name evidence="9" type="ORF">QS713_06125</name>
</gene>
<proteinExistence type="predicted"/>
<keyword evidence="2" id="KW-0813">Transport</keyword>
<evidence type="ECO:0000256" key="1">
    <source>
        <dbReference type="ARBA" id="ARBA00004651"/>
    </source>
</evidence>
<evidence type="ECO:0000259" key="8">
    <source>
        <dbReference type="PROSITE" id="PS50850"/>
    </source>
</evidence>
<evidence type="ECO:0000256" key="7">
    <source>
        <dbReference type="SAM" id="Phobius"/>
    </source>
</evidence>
<keyword evidence="6 7" id="KW-0472">Membrane</keyword>